<dbReference type="AlphaFoldDB" id="A0A3S0RYT2"/>
<proteinExistence type="predicted"/>
<evidence type="ECO:0000256" key="1">
    <source>
        <dbReference type="SAM" id="MobiDB-lite"/>
    </source>
</evidence>
<sequence length="121" mass="13639">MRSINLGKKGPERPPRSMRPFCVDGITGRKTYGLRHFCTAGAALSGLAKTTRRTDITADSAWAWTPCRRYSPTAPPTTRRLSKPSERFNGCARKKGPARKSPVRRRKRHDVQLICENACQR</sequence>
<comment type="caution">
    <text evidence="2">The sequence shown here is derived from an EMBL/GenBank/DDBJ whole genome shotgun (WGS) entry which is preliminary data.</text>
</comment>
<name>A0A3S0RYT2_9HYPH</name>
<evidence type="ECO:0000313" key="3">
    <source>
        <dbReference type="Proteomes" id="UP000278081"/>
    </source>
</evidence>
<dbReference type="EMBL" id="RJTJ01000050">
    <property type="protein sequence ID" value="RUL96545.1"/>
    <property type="molecule type" value="Genomic_DNA"/>
</dbReference>
<accession>A0A3S0RYT2</accession>
<feature type="region of interest" description="Disordered" evidence="1">
    <location>
        <begin position="1"/>
        <end position="20"/>
    </location>
</feature>
<dbReference type="Proteomes" id="UP000278081">
    <property type="component" value="Unassembled WGS sequence"/>
</dbReference>
<feature type="region of interest" description="Disordered" evidence="1">
    <location>
        <begin position="72"/>
        <end position="108"/>
    </location>
</feature>
<gene>
    <name evidence="2" type="ORF">EFR84_32265</name>
</gene>
<evidence type="ECO:0000313" key="2">
    <source>
        <dbReference type="EMBL" id="RUL96545.1"/>
    </source>
</evidence>
<organism evidence="2 3">
    <name type="scientific">Rhizobium chutanense</name>
    <dbReference type="NCBI Taxonomy" id="2035448"/>
    <lineage>
        <taxon>Bacteria</taxon>
        <taxon>Pseudomonadati</taxon>
        <taxon>Pseudomonadota</taxon>
        <taxon>Alphaproteobacteria</taxon>
        <taxon>Hyphomicrobiales</taxon>
        <taxon>Rhizobiaceae</taxon>
        <taxon>Rhizobium/Agrobacterium group</taxon>
        <taxon>Rhizobium</taxon>
    </lineage>
</organism>
<protein>
    <submittedName>
        <fullName evidence="2">Uncharacterized protein</fullName>
    </submittedName>
</protein>
<feature type="compositionally biased region" description="Basic residues" evidence="1">
    <location>
        <begin position="92"/>
        <end position="108"/>
    </location>
</feature>
<reference evidence="2 3" key="1">
    <citation type="submission" date="2018-11" db="EMBL/GenBank/DDBJ databases">
        <title>Rhizobium chutanense sp. nov., isolated from root nodules of Phaseolus vulgaris in China.</title>
        <authorList>
            <person name="Huo Y."/>
        </authorList>
    </citation>
    <scope>NUCLEOTIDE SEQUENCE [LARGE SCALE GENOMIC DNA]</scope>
    <source>
        <strain evidence="2 3">C16</strain>
    </source>
</reference>